<dbReference type="InterPro" id="IPR002716">
    <property type="entry name" value="PIN_dom"/>
</dbReference>
<sequence length="88" mass="9984">MPAHDLCALDHMKNISKTWMFSPVQREAHEAMELLRRSLMAEEPGLWAQCKWEVSLTSHGLLAISNDDSILQCALQVQKHNNTSDVIL</sequence>
<dbReference type="Pfam" id="PF13638">
    <property type="entry name" value="PIN_4"/>
    <property type="match status" value="1"/>
</dbReference>
<gene>
    <name evidence="2" type="ORF">UPYG_G00348750</name>
</gene>
<dbReference type="Gene3D" id="3.40.50.1010">
    <property type="entry name" value="5'-nuclease"/>
    <property type="match status" value="1"/>
</dbReference>
<proteinExistence type="predicted"/>
<dbReference type="EMBL" id="JAGEUA010000011">
    <property type="protein sequence ID" value="KAL0963034.1"/>
    <property type="molecule type" value="Genomic_DNA"/>
</dbReference>
<feature type="domain" description="PIN" evidence="1">
    <location>
        <begin position="9"/>
        <end position="88"/>
    </location>
</feature>
<evidence type="ECO:0000313" key="2">
    <source>
        <dbReference type="EMBL" id="KAL0963034.1"/>
    </source>
</evidence>
<dbReference type="InterPro" id="IPR052626">
    <property type="entry name" value="SWT1_Regulator"/>
</dbReference>
<dbReference type="Proteomes" id="UP001557470">
    <property type="component" value="Unassembled WGS sequence"/>
</dbReference>
<dbReference type="AlphaFoldDB" id="A0ABD0VY09"/>
<protein>
    <recommendedName>
        <fullName evidence="1">PIN domain-containing protein</fullName>
    </recommendedName>
</protein>
<accession>A0ABD0VY09</accession>
<evidence type="ECO:0000259" key="1">
    <source>
        <dbReference type="Pfam" id="PF13638"/>
    </source>
</evidence>
<reference evidence="2 3" key="1">
    <citation type="submission" date="2024-06" db="EMBL/GenBank/DDBJ databases">
        <authorList>
            <person name="Pan Q."/>
            <person name="Wen M."/>
            <person name="Jouanno E."/>
            <person name="Zahm M."/>
            <person name="Klopp C."/>
            <person name="Cabau C."/>
            <person name="Louis A."/>
            <person name="Berthelot C."/>
            <person name="Parey E."/>
            <person name="Roest Crollius H."/>
            <person name="Montfort J."/>
            <person name="Robinson-Rechavi M."/>
            <person name="Bouchez O."/>
            <person name="Lampietro C."/>
            <person name="Lopez Roques C."/>
            <person name="Donnadieu C."/>
            <person name="Postlethwait J."/>
            <person name="Bobe J."/>
            <person name="Verreycken H."/>
            <person name="Guiguen Y."/>
        </authorList>
    </citation>
    <scope>NUCLEOTIDE SEQUENCE [LARGE SCALE GENOMIC DNA]</scope>
    <source>
        <strain evidence="2">Up_M1</strain>
        <tissue evidence="2">Testis</tissue>
    </source>
</reference>
<keyword evidence="3" id="KW-1185">Reference proteome</keyword>
<dbReference type="PANTHER" id="PTHR16161:SF0">
    <property type="entry name" value="TRANSCRIPTIONAL PROTEIN SWT1"/>
    <property type="match status" value="1"/>
</dbReference>
<evidence type="ECO:0000313" key="3">
    <source>
        <dbReference type="Proteomes" id="UP001557470"/>
    </source>
</evidence>
<comment type="caution">
    <text evidence="2">The sequence shown here is derived from an EMBL/GenBank/DDBJ whole genome shotgun (WGS) entry which is preliminary data.</text>
</comment>
<organism evidence="2 3">
    <name type="scientific">Umbra pygmaea</name>
    <name type="common">Eastern mudminnow</name>
    <dbReference type="NCBI Taxonomy" id="75934"/>
    <lineage>
        <taxon>Eukaryota</taxon>
        <taxon>Metazoa</taxon>
        <taxon>Chordata</taxon>
        <taxon>Craniata</taxon>
        <taxon>Vertebrata</taxon>
        <taxon>Euteleostomi</taxon>
        <taxon>Actinopterygii</taxon>
        <taxon>Neopterygii</taxon>
        <taxon>Teleostei</taxon>
        <taxon>Protacanthopterygii</taxon>
        <taxon>Esociformes</taxon>
        <taxon>Umbridae</taxon>
        <taxon>Umbra</taxon>
    </lineage>
</organism>
<dbReference type="PANTHER" id="PTHR16161">
    <property type="entry name" value="TRANSCRIPTIONAL PROTEIN SWT1"/>
    <property type="match status" value="1"/>
</dbReference>
<name>A0ABD0VY09_UMBPY</name>